<reference evidence="2" key="1">
    <citation type="submission" date="2019-08" db="EMBL/GenBank/DDBJ databases">
        <authorList>
            <person name="Kucharzyk K."/>
            <person name="Murdoch R.W."/>
            <person name="Higgins S."/>
            <person name="Loffler F."/>
        </authorList>
    </citation>
    <scope>NUCLEOTIDE SEQUENCE</scope>
</reference>
<protein>
    <submittedName>
        <fullName evidence="2">Uncharacterized protein</fullName>
    </submittedName>
</protein>
<evidence type="ECO:0000256" key="1">
    <source>
        <dbReference type="SAM" id="MobiDB-lite"/>
    </source>
</evidence>
<comment type="caution">
    <text evidence="2">The sequence shown here is derived from an EMBL/GenBank/DDBJ whole genome shotgun (WGS) entry which is preliminary data.</text>
</comment>
<name>A0A645ACU5_9ZZZZ</name>
<proteinExistence type="predicted"/>
<feature type="region of interest" description="Disordered" evidence="1">
    <location>
        <begin position="27"/>
        <end position="48"/>
    </location>
</feature>
<accession>A0A645ACU5</accession>
<organism evidence="2">
    <name type="scientific">bioreactor metagenome</name>
    <dbReference type="NCBI Taxonomy" id="1076179"/>
    <lineage>
        <taxon>unclassified sequences</taxon>
        <taxon>metagenomes</taxon>
        <taxon>ecological metagenomes</taxon>
    </lineage>
</organism>
<dbReference type="AlphaFoldDB" id="A0A645ACU5"/>
<feature type="compositionally biased region" description="Basic and acidic residues" evidence="1">
    <location>
        <begin position="34"/>
        <end position="48"/>
    </location>
</feature>
<evidence type="ECO:0000313" key="2">
    <source>
        <dbReference type="EMBL" id="MPM50980.1"/>
    </source>
</evidence>
<dbReference type="EMBL" id="VSSQ01013208">
    <property type="protein sequence ID" value="MPM50980.1"/>
    <property type="molecule type" value="Genomic_DNA"/>
</dbReference>
<sequence>MLVEIESHDVGVVDRPSCGHSIDQVEALQAPADGQHRTGEDDRAEGRKHNLGDYRRLLRPIDDRCLEDRAGDSLQVGQKDDHVQAGMLPQQHHQHRQHGKLLAFENPDDVVRIGGDHADKGGVDAHWAEDAVPQKGYDHRADGDGKEDHELEELGTLHPLAVQEVREQDAQGNLPQDADEHDLDVVPEGAMKHGVAEDVHIVPKSDEAGHAEASPLRKG</sequence>
<gene>
    <name evidence="2" type="ORF">SDC9_97726</name>
</gene>